<comment type="similarity">
    <text evidence="1 4">Belongs to the DNA mismatch repair MutL/HexB family.</text>
</comment>
<dbReference type="Pfam" id="PF13589">
    <property type="entry name" value="HATPase_c_3"/>
    <property type="match status" value="1"/>
</dbReference>
<dbReference type="AlphaFoldDB" id="A0A1H9Z6P3"/>
<dbReference type="RefSeq" id="WP_091349179.1">
    <property type="nucleotide sequence ID" value="NZ_FOIF01000007.1"/>
</dbReference>
<evidence type="ECO:0000259" key="5">
    <source>
        <dbReference type="SMART" id="SM00853"/>
    </source>
</evidence>
<dbReference type="InterPro" id="IPR037198">
    <property type="entry name" value="MutL_C_sf"/>
</dbReference>
<dbReference type="PANTHER" id="PTHR10073">
    <property type="entry name" value="DNA MISMATCH REPAIR PROTEIN MLH, PMS, MUTL"/>
    <property type="match status" value="1"/>
</dbReference>
<accession>A0A1H9Z6P3</accession>
<dbReference type="GO" id="GO:0032300">
    <property type="term" value="C:mismatch repair complex"/>
    <property type="evidence" value="ECO:0007669"/>
    <property type="project" value="InterPro"/>
</dbReference>
<dbReference type="GO" id="GO:0016887">
    <property type="term" value="F:ATP hydrolysis activity"/>
    <property type="evidence" value="ECO:0007669"/>
    <property type="project" value="InterPro"/>
</dbReference>
<dbReference type="SMART" id="SM01340">
    <property type="entry name" value="DNA_mis_repair"/>
    <property type="match status" value="1"/>
</dbReference>
<organism evidence="7 8">
    <name type="scientific">Anaerobranca gottschalkii DSM 13577</name>
    <dbReference type="NCBI Taxonomy" id="1120990"/>
    <lineage>
        <taxon>Bacteria</taxon>
        <taxon>Bacillati</taxon>
        <taxon>Bacillota</taxon>
        <taxon>Clostridia</taxon>
        <taxon>Eubacteriales</taxon>
        <taxon>Proteinivoracaceae</taxon>
        <taxon>Anaerobranca</taxon>
    </lineage>
</organism>
<proteinExistence type="inferred from homology"/>
<dbReference type="InterPro" id="IPR020568">
    <property type="entry name" value="Ribosomal_Su5_D2-typ_SF"/>
</dbReference>
<dbReference type="PROSITE" id="PS00058">
    <property type="entry name" value="DNA_MISMATCH_REPAIR_1"/>
    <property type="match status" value="1"/>
</dbReference>
<gene>
    <name evidence="4" type="primary">mutL</name>
    <name evidence="7" type="ORF">SAMN03080614_100711</name>
</gene>
<dbReference type="SUPFAM" id="SSF118116">
    <property type="entry name" value="DNA mismatch repair protein MutL"/>
    <property type="match status" value="1"/>
</dbReference>
<evidence type="ECO:0000259" key="6">
    <source>
        <dbReference type="SMART" id="SM01340"/>
    </source>
</evidence>
<dbReference type="PANTHER" id="PTHR10073:SF12">
    <property type="entry name" value="DNA MISMATCH REPAIR PROTEIN MLH1"/>
    <property type="match status" value="1"/>
</dbReference>
<dbReference type="NCBIfam" id="TIGR00585">
    <property type="entry name" value="mutl"/>
    <property type="match status" value="1"/>
</dbReference>
<dbReference type="InterPro" id="IPR042121">
    <property type="entry name" value="MutL_C_regsub"/>
</dbReference>
<dbReference type="SMART" id="SM00853">
    <property type="entry name" value="MutL_C"/>
    <property type="match status" value="1"/>
</dbReference>
<dbReference type="InterPro" id="IPR014721">
    <property type="entry name" value="Ribsml_uS5_D2-typ_fold_subgr"/>
</dbReference>
<dbReference type="CDD" id="cd16926">
    <property type="entry name" value="HATPase_MutL-MLH-PMS-like"/>
    <property type="match status" value="1"/>
</dbReference>
<name>A0A1H9Z6P3_9FIRM</name>
<dbReference type="InterPro" id="IPR014790">
    <property type="entry name" value="MutL_C"/>
</dbReference>
<dbReference type="InterPro" id="IPR013507">
    <property type="entry name" value="DNA_mismatch_S5_2-like"/>
</dbReference>
<feature type="domain" description="DNA mismatch repair protein S5" evidence="6">
    <location>
        <begin position="209"/>
        <end position="327"/>
    </location>
</feature>
<dbReference type="InterPro" id="IPR020667">
    <property type="entry name" value="DNA_mismatch_repair_MutL"/>
</dbReference>
<dbReference type="GO" id="GO:0140664">
    <property type="term" value="F:ATP-dependent DNA damage sensor activity"/>
    <property type="evidence" value="ECO:0007669"/>
    <property type="project" value="InterPro"/>
</dbReference>
<dbReference type="Proteomes" id="UP000243819">
    <property type="component" value="Unassembled WGS sequence"/>
</dbReference>
<dbReference type="EMBL" id="FOIF01000007">
    <property type="protein sequence ID" value="SES77244.1"/>
    <property type="molecule type" value="Genomic_DNA"/>
</dbReference>
<dbReference type="Gene3D" id="3.30.565.10">
    <property type="entry name" value="Histidine kinase-like ATPase, C-terminal domain"/>
    <property type="match status" value="1"/>
</dbReference>
<dbReference type="FunFam" id="3.30.565.10:FF:000003">
    <property type="entry name" value="DNA mismatch repair endonuclease MutL"/>
    <property type="match status" value="1"/>
</dbReference>
<evidence type="ECO:0000256" key="2">
    <source>
        <dbReference type="ARBA" id="ARBA00022763"/>
    </source>
</evidence>
<keyword evidence="3 4" id="KW-0234">DNA repair</keyword>
<dbReference type="GO" id="GO:0030983">
    <property type="term" value="F:mismatched DNA binding"/>
    <property type="evidence" value="ECO:0007669"/>
    <property type="project" value="InterPro"/>
</dbReference>
<sequence>MNKIYILPPQTANKIAAGEVVERPASIVKELIENSIDGKSTNITINLVDAGKEKIEVIDNGVGIHKDDVPVAFLRHATSKIKDEKDLEKISSLGFRGEALPSIAAVSKVTLITRTVGEDFGIKYVIEGGKEQLFDVAPANLGTRIIVEDLFYNTPARKKFLKTNATELSYITDLVGRFIMSHPHISFQLTHNNKLLLKSSGDGDLKHCLSEVMGWETAENSLEVNFSYENMKVTGLIIKPVLTKSSRSGQMFFINNRIVKSLMLAKALETGYNTLIPIGRYPQGILNIEIQPEDLDVNVHPSKQEIKFKDEKAVFYLVKQGVENALTNKPLISEFKHTNVSKQFNITPPKRETLILEKTEVKYTIPNSLKDEPKDTKEFKVLEKQPLQQVFDLPEEEQYLHPFFNTLKILGQYANSYIIAVDSEQIYLIDQHAAQEKIYYEKALTQMHSKPIIQQIMPVTLELKRGYREKIQENLELFNSLGFDLDFFDGNNIIVRGLPFFINKTVSLQILFDALEELIFNDDITTIKKYKEAVLALISCKGAIKANHKLSIIEMEQLVKDLGKISNPYSCPHGRPIIVSLDKYSIEKLFKRVT</sequence>
<dbReference type="InterPro" id="IPR014762">
    <property type="entry name" value="DNA_mismatch_repair_CS"/>
</dbReference>
<protein>
    <recommendedName>
        <fullName evidence="4">DNA mismatch repair protein MutL</fullName>
    </recommendedName>
</protein>
<evidence type="ECO:0000256" key="4">
    <source>
        <dbReference type="HAMAP-Rule" id="MF_00149"/>
    </source>
</evidence>
<comment type="function">
    <text evidence="4">This protein is involved in the repair of mismatches in DNA. It is required for dam-dependent methyl-directed DNA mismatch repair. May act as a 'molecular matchmaker', a protein that promotes the formation of a stable complex between two or more DNA-binding proteins in an ATP-dependent manner without itself being part of a final effector complex.</text>
</comment>
<evidence type="ECO:0000256" key="1">
    <source>
        <dbReference type="ARBA" id="ARBA00006082"/>
    </source>
</evidence>
<dbReference type="Gene3D" id="3.30.1540.20">
    <property type="entry name" value="MutL, C-terminal domain, dimerisation subdomain"/>
    <property type="match status" value="1"/>
</dbReference>
<reference evidence="8" key="1">
    <citation type="submission" date="2016-10" db="EMBL/GenBank/DDBJ databases">
        <authorList>
            <person name="Varghese N."/>
            <person name="Submissions S."/>
        </authorList>
    </citation>
    <scope>NUCLEOTIDE SEQUENCE [LARGE SCALE GENOMIC DNA]</scope>
    <source>
        <strain evidence="8">DSM 13577</strain>
    </source>
</reference>
<evidence type="ECO:0000313" key="7">
    <source>
        <dbReference type="EMBL" id="SES77244.1"/>
    </source>
</evidence>
<dbReference type="InterPro" id="IPR002099">
    <property type="entry name" value="MutL/Mlh/PMS"/>
</dbReference>
<dbReference type="InterPro" id="IPR042120">
    <property type="entry name" value="MutL_C_dimsub"/>
</dbReference>
<evidence type="ECO:0000256" key="3">
    <source>
        <dbReference type="ARBA" id="ARBA00023204"/>
    </source>
</evidence>
<feature type="domain" description="MutL C-terminal dimerisation" evidence="5">
    <location>
        <begin position="409"/>
        <end position="550"/>
    </location>
</feature>
<dbReference type="HAMAP" id="MF_00149">
    <property type="entry name" value="DNA_mis_repair"/>
    <property type="match status" value="1"/>
</dbReference>
<keyword evidence="8" id="KW-1185">Reference proteome</keyword>
<dbReference type="InterPro" id="IPR036890">
    <property type="entry name" value="HATPase_C_sf"/>
</dbReference>
<dbReference type="GO" id="GO:0005524">
    <property type="term" value="F:ATP binding"/>
    <property type="evidence" value="ECO:0007669"/>
    <property type="project" value="InterPro"/>
</dbReference>
<dbReference type="STRING" id="1120990.SAMN03080614_100711"/>
<dbReference type="GO" id="GO:0006298">
    <property type="term" value="P:mismatch repair"/>
    <property type="evidence" value="ECO:0007669"/>
    <property type="project" value="UniProtKB-UniRule"/>
</dbReference>
<dbReference type="Pfam" id="PF01119">
    <property type="entry name" value="DNA_mis_repair"/>
    <property type="match status" value="1"/>
</dbReference>
<dbReference type="InterPro" id="IPR038973">
    <property type="entry name" value="MutL/Mlh/Pms-like"/>
</dbReference>
<dbReference type="Gene3D" id="3.30.1370.100">
    <property type="entry name" value="MutL, C-terminal domain, regulatory subdomain"/>
    <property type="match status" value="1"/>
</dbReference>
<dbReference type="SUPFAM" id="SSF55874">
    <property type="entry name" value="ATPase domain of HSP90 chaperone/DNA topoisomerase II/histidine kinase"/>
    <property type="match status" value="1"/>
</dbReference>
<evidence type="ECO:0000313" key="8">
    <source>
        <dbReference type="Proteomes" id="UP000243819"/>
    </source>
</evidence>
<dbReference type="Pfam" id="PF08676">
    <property type="entry name" value="MutL_C"/>
    <property type="match status" value="1"/>
</dbReference>
<keyword evidence="2 4" id="KW-0227">DNA damage</keyword>
<dbReference type="SUPFAM" id="SSF54211">
    <property type="entry name" value="Ribosomal protein S5 domain 2-like"/>
    <property type="match status" value="1"/>
</dbReference>
<dbReference type="OrthoDB" id="9763467at2"/>
<dbReference type="Gene3D" id="3.30.230.10">
    <property type="match status" value="1"/>
</dbReference>
<dbReference type="CDD" id="cd00782">
    <property type="entry name" value="MutL_Trans"/>
    <property type="match status" value="1"/>
</dbReference>